<evidence type="ECO:0000256" key="1">
    <source>
        <dbReference type="SAM" id="SignalP"/>
    </source>
</evidence>
<comment type="caution">
    <text evidence="2">The sequence shown here is derived from an EMBL/GenBank/DDBJ whole genome shotgun (WGS) entry which is preliminary data.</text>
</comment>
<accession>A0ABU9DB55</accession>
<feature type="signal peptide" evidence="1">
    <location>
        <begin position="1"/>
        <end position="23"/>
    </location>
</feature>
<dbReference type="Proteomes" id="UP001446205">
    <property type="component" value="Unassembled WGS sequence"/>
</dbReference>
<name>A0ABU9DB55_9PROT</name>
<reference evidence="2 3" key="1">
    <citation type="submission" date="2024-04" db="EMBL/GenBank/DDBJ databases">
        <authorList>
            <person name="Abashina T."/>
            <person name="Shaikin A."/>
        </authorList>
    </citation>
    <scope>NUCLEOTIDE SEQUENCE [LARGE SCALE GENOMIC DNA]</scope>
    <source>
        <strain evidence="2 3">AAFK</strain>
    </source>
</reference>
<keyword evidence="3" id="KW-1185">Reference proteome</keyword>
<feature type="chain" id="PRO_5046198694" description="Lipoprotein" evidence="1">
    <location>
        <begin position="24"/>
        <end position="151"/>
    </location>
</feature>
<gene>
    <name evidence="2" type="ORF">WOB96_13435</name>
</gene>
<dbReference type="EMBL" id="JBBPCO010000015">
    <property type="protein sequence ID" value="MEK8090755.1"/>
    <property type="molecule type" value="Genomic_DNA"/>
</dbReference>
<dbReference type="RefSeq" id="WP_341371811.1">
    <property type="nucleotide sequence ID" value="NZ_JBBPCO010000015.1"/>
</dbReference>
<sequence length="151" mass="16048">MAGFALRTTALLALGMIGLTGCASMPGQQEQEKWQVHYARSGGFAGEQKTLTLNSQGGVVIADSRQGKWLMRNLSPAEVRPVAASLRELMSGSTGAGSPAGTCADCLHYKLDIVWKGQRQQASLDDRSLASSGYAPLVNQLNALIARYPPQ</sequence>
<proteinExistence type="predicted"/>
<dbReference type="PROSITE" id="PS51257">
    <property type="entry name" value="PROKAR_LIPOPROTEIN"/>
    <property type="match status" value="1"/>
</dbReference>
<evidence type="ECO:0000313" key="2">
    <source>
        <dbReference type="EMBL" id="MEK8090755.1"/>
    </source>
</evidence>
<organism evidence="2 3">
    <name type="scientific">Thermithiobacillus plumbiphilus</name>
    <dbReference type="NCBI Taxonomy" id="1729899"/>
    <lineage>
        <taxon>Bacteria</taxon>
        <taxon>Pseudomonadati</taxon>
        <taxon>Pseudomonadota</taxon>
        <taxon>Acidithiobacillia</taxon>
        <taxon>Acidithiobacillales</taxon>
        <taxon>Thermithiobacillaceae</taxon>
        <taxon>Thermithiobacillus</taxon>
    </lineage>
</organism>
<evidence type="ECO:0008006" key="4">
    <source>
        <dbReference type="Google" id="ProtNLM"/>
    </source>
</evidence>
<evidence type="ECO:0000313" key="3">
    <source>
        <dbReference type="Proteomes" id="UP001446205"/>
    </source>
</evidence>
<protein>
    <recommendedName>
        <fullName evidence="4">Lipoprotein</fullName>
    </recommendedName>
</protein>
<keyword evidence="1" id="KW-0732">Signal</keyword>